<protein>
    <submittedName>
        <fullName evidence="1">Uncharacterized protein</fullName>
    </submittedName>
</protein>
<proteinExistence type="predicted"/>
<reference evidence="1" key="1">
    <citation type="submission" date="2016-05" db="EMBL/GenBank/DDBJ databases">
        <authorList>
            <person name="Lavstsen T."/>
            <person name="Jespersen J.S."/>
        </authorList>
    </citation>
    <scope>NUCLEOTIDE SEQUENCE</scope>
    <source>
        <tissue evidence="1">Brain</tissue>
    </source>
</reference>
<gene>
    <name evidence="1" type="primary">Nfu_g_1_025032</name>
</gene>
<sequence length="81" mass="9210">RGAGRLRSPFSVYSGLLSFVVKHELNHKLETYQPFSSQSKTCASEQMCFGVYCESRCVCVKVVTQSILKHYLIKYGFINPL</sequence>
<feature type="non-terminal residue" evidence="1">
    <location>
        <position position="1"/>
    </location>
</feature>
<name>A0A1A8PJK1_9TELE</name>
<dbReference type="EMBL" id="HAEH01007168">
    <property type="protein sequence ID" value="SBR81207.1"/>
    <property type="molecule type" value="Transcribed_RNA"/>
</dbReference>
<organism evidence="1">
    <name type="scientific">Nothobranchius rachovii</name>
    <name type="common">bluefin notho</name>
    <dbReference type="NCBI Taxonomy" id="451742"/>
    <lineage>
        <taxon>Eukaryota</taxon>
        <taxon>Metazoa</taxon>
        <taxon>Chordata</taxon>
        <taxon>Craniata</taxon>
        <taxon>Vertebrata</taxon>
        <taxon>Euteleostomi</taxon>
        <taxon>Actinopterygii</taxon>
        <taxon>Neopterygii</taxon>
        <taxon>Teleostei</taxon>
        <taxon>Neoteleostei</taxon>
        <taxon>Acanthomorphata</taxon>
        <taxon>Ovalentaria</taxon>
        <taxon>Atherinomorphae</taxon>
        <taxon>Cyprinodontiformes</taxon>
        <taxon>Nothobranchiidae</taxon>
        <taxon>Nothobranchius</taxon>
    </lineage>
</organism>
<feature type="non-terminal residue" evidence="1">
    <location>
        <position position="81"/>
    </location>
</feature>
<reference evidence="1" key="2">
    <citation type="submission" date="2016-06" db="EMBL/GenBank/DDBJ databases">
        <title>The genome of a short-lived fish provides insights into sex chromosome evolution and the genetic control of aging.</title>
        <authorList>
            <person name="Reichwald K."/>
            <person name="Felder M."/>
            <person name="Petzold A."/>
            <person name="Koch P."/>
            <person name="Groth M."/>
            <person name="Platzer M."/>
        </authorList>
    </citation>
    <scope>NUCLEOTIDE SEQUENCE</scope>
    <source>
        <tissue evidence="1">Brain</tissue>
    </source>
</reference>
<evidence type="ECO:0000313" key="1">
    <source>
        <dbReference type="EMBL" id="SBR81207.1"/>
    </source>
</evidence>
<accession>A0A1A8PJK1</accession>
<dbReference type="AlphaFoldDB" id="A0A1A8PJK1"/>